<dbReference type="Proteomes" id="UP001212997">
    <property type="component" value="Unassembled WGS sequence"/>
</dbReference>
<evidence type="ECO:0008006" key="3">
    <source>
        <dbReference type="Google" id="ProtNLM"/>
    </source>
</evidence>
<keyword evidence="2" id="KW-1185">Reference proteome</keyword>
<dbReference type="SUPFAM" id="SSF52058">
    <property type="entry name" value="L domain-like"/>
    <property type="match status" value="1"/>
</dbReference>
<gene>
    <name evidence="1" type="ORF">NLI96_g614</name>
</gene>
<evidence type="ECO:0000313" key="2">
    <source>
        <dbReference type="Proteomes" id="UP001212997"/>
    </source>
</evidence>
<proteinExistence type="predicted"/>
<organism evidence="1 2">
    <name type="scientific">Meripilus lineatus</name>
    <dbReference type="NCBI Taxonomy" id="2056292"/>
    <lineage>
        <taxon>Eukaryota</taxon>
        <taxon>Fungi</taxon>
        <taxon>Dikarya</taxon>
        <taxon>Basidiomycota</taxon>
        <taxon>Agaricomycotina</taxon>
        <taxon>Agaricomycetes</taxon>
        <taxon>Polyporales</taxon>
        <taxon>Meripilaceae</taxon>
        <taxon>Meripilus</taxon>
    </lineage>
</organism>
<name>A0AAD5VGA8_9APHY</name>
<accession>A0AAD5VGA8</accession>
<evidence type="ECO:0000313" key="1">
    <source>
        <dbReference type="EMBL" id="KAJ3491594.1"/>
    </source>
</evidence>
<sequence>MDTTSTLVAGSLPLCEDILDIVMSQLCDDKTSLSRISLVSKLFMVIARRHLFRTIAVEGVITTPGRRLPPRYGFWAFNEFLLSSRETSYLIQDISLIDNNSGRRASLDYNLLGQILSNLPSLRNLTLDCINWKGRIEEDRDDSRIFVPTSLRHLSITNSSVQGEPEGFTGKQNLFDLFALFSTIDTLRFSSTNIPGEHHYPSIINSPECQRMEIPPYVQVRSLVFRGKLEIYTLEAIRKSGSLGTLKDVSLPWYSWEDLVAVGAFLRGVGQGIQNISFTPERTFGRPKRCATTSTVTIQMVCGQY</sequence>
<protein>
    <recommendedName>
        <fullName evidence="3">F-box domain-containing protein</fullName>
    </recommendedName>
</protein>
<comment type="caution">
    <text evidence="1">The sequence shown here is derived from an EMBL/GenBank/DDBJ whole genome shotgun (WGS) entry which is preliminary data.</text>
</comment>
<dbReference type="AlphaFoldDB" id="A0AAD5VGA8"/>
<dbReference type="EMBL" id="JANAWD010000010">
    <property type="protein sequence ID" value="KAJ3491594.1"/>
    <property type="molecule type" value="Genomic_DNA"/>
</dbReference>
<reference evidence="1" key="1">
    <citation type="submission" date="2022-07" db="EMBL/GenBank/DDBJ databases">
        <title>Genome Sequence of Physisporinus lineatus.</title>
        <authorList>
            <person name="Buettner E."/>
        </authorList>
    </citation>
    <scope>NUCLEOTIDE SEQUENCE</scope>
    <source>
        <strain evidence="1">VT162</strain>
    </source>
</reference>